<dbReference type="EMBL" id="SWCI01000004">
    <property type="protein sequence ID" value="TKB49397.1"/>
    <property type="molecule type" value="Genomic_DNA"/>
</dbReference>
<accession>A0A4U1BFE3</accession>
<keyword evidence="3" id="KW-1185">Reference proteome</keyword>
<feature type="signal peptide" evidence="1">
    <location>
        <begin position="1"/>
        <end position="20"/>
    </location>
</feature>
<sequence length="205" mass="22586">MPIKPFAAMLALMMGFSVQAADQVVTLEDGRKVILHDDFTWQYLAPETPRADQAAKPLTPEAASAIPALPKAAAQPKTKTMPKKPLSSGVIVRPGEAKDVMQLSDFGLDALLGRARYEGGELIIPTSVTNQGREAIIQVDVRVTVMDEFGQVLGRETLPLWRSIKRMADTYLRPGTSKAGLELRMAVEKRDLYQLQVEIDQVETR</sequence>
<comment type="caution">
    <text evidence="2">The sequence shown here is derived from an EMBL/GenBank/DDBJ whole genome shotgun (WGS) entry which is preliminary data.</text>
</comment>
<keyword evidence="1" id="KW-0732">Signal</keyword>
<reference evidence="2 3" key="1">
    <citation type="submission" date="2019-04" db="EMBL/GenBank/DDBJ databases">
        <authorList>
            <person name="Hwang J.C."/>
        </authorList>
    </citation>
    <scope>NUCLEOTIDE SEQUENCE [LARGE SCALE GENOMIC DNA]</scope>
    <source>
        <strain evidence="2 3">IMCC35001</strain>
    </source>
</reference>
<protein>
    <submittedName>
        <fullName evidence="2">DUF3157 family protein</fullName>
    </submittedName>
</protein>
<gene>
    <name evidence="2" type="ORF">FCL40_08675</name>
</gene>
<dbReference type="AlphaFoldDB" id="A0A4U1BFE3"/>
<dbReference type="Pfam" id="PF11355">
    <property type="entry name" value="DUF3157"/>
    <property type="match status" value="1"/>
</dbReference>
<organism evidence="2 3">
    <name type="scientific">Ferrimonas sediminicola</name>
    <dbReference type="NCBI Taxonomy" id="2569538"/>
    <lineage>
        <taxon>Bacteria</taxon>
        <taxon>Pseudomonadati</taxon>
        <taxon>Pseudomonadota</taxon>
        <taxon>Gammaproteobacteria</taxon>
        <taxon>Alteromonadales</taxon>
        <taxon>Ferrimonadaceae</taxon>
        <taxon>Ferrimonas</taxon>
    </lineage>
</organism>
<feature type="chain" id="PRO_5020985102" evidence="1">
    <location>
        <begin position="21"/>
        <end position="205"/>
    </location>
</feature>
<evidence type="ECO:0000313" key="2">
    <source>
        <dbReference type="EMBL" id="TKB49397.1"/>
    </source>
</evidence>
<evidence type="ECO:0000256" key="1">
    <source>
        <dbReference type="SAM" id="SignalP"/>
    </source>
</evidence>
<dbReference type="RefSeq" id="WP_136852817.1">
    <property type="nucleotide sequence ID" value="NZ_SWCI01000004.1"/>
</dbReference>
<dbReference type="Proteomes" id="UP000305674">
    <property type="component" value="Unassembled WGS sequence"/>
</dbReference>
<evidence type="ECO:0000313" key="3">
    <source>
        <dbReference type="Proteomes" id="UP000305674"/>
    </source>
</evidence>
<proteinExistence type="predicted"/>
<dbReference type="OrthoDB" id="5593708at2"/>
<name>A0A4U1BFE3_9GAMM</name>
<dbReference type="InterPro" id="IPR021501">
    <property type="entry name" value="DUF3157"/>
</dbReference>